<feature type="domain" description="PSI" evidence="3">
    <location>
        <begin position="26"/>
        <end position="79"/>
    </location>
</feature>
<evidence type="ECO:0000256" key="1">
    <source>
        <dbReference type="ARBA" id="ARBA00023180"/>
    </source>
</evidence>
<feature type="domain" description="PSI" evidence="3">
    <location>
        <begin position="1105"/>
        <end position="1155"/>
    </location>
</feature>
<dbReference type="OrthoDB" id="302757at2759"/>
<evidence type="ECO:0000256" key="2">
    <source>
        <dbReference type="SAM" id="SignalP"/>
    </source>
</evidence>
<comment type="caution">
    <text evidence="4">The sequence shown here is derived from an EMBL/GenBank/DDBJ whole genome shotgun (WGS) entry which is preliminary data.</text>
</comment>
<feature type="domain" description="PSI" evidence="3">
    <location>
        <begin position="136"/>
        <end position="184"/>
    </location>
</feature>
<feature type="signal peptide" evidence="2">
    <location>
        <begin position="1"/>
        <end position="17"/>
    </location>
</feature>
<feature type="domain" description="PSI" evidence="3">
    <location>
        <begin position="1176"/>
        <end position="1227"/>
    </location>
</feature>
<feature type="chain" id="PRO_5035786024" description="PSI domain-containing protein" evidence="2">
    <location>
        <begin position="18"/>
        <end position="2382"/>
    </location>
</feature>
<dbReference type="InterPro" id="IPR002895">
    <property type="entry name" value="Paramecium_SA"/>
</dbReference>
<keyword evidence="2" id="KW-0732">Signal</keyword>
<dbReference type="SMART" id="SM00423">
    <property type="entry name" value="PSI"/>
    <property type="match status" value="9"/>
</dbReference>
<protein>
    <recommendedName>
        <fullName evidence="3">PSI domain-containing protein</fullName>
    </recommendedName>
</protein>
<dbReference type="SMART" id="SM00639">
    <property type="entry name" value="PSA"/>
    <property type="match status" value="28"/>
</dbReference>
<evidence type="ECO:0000259" key="3">
    <source>
        <dbReference type="SMART" id="SM00423"/>
    </source>
</evidence>
<feature type="domain" description="PSI" evidence="3">
    <location>
        <begin position="1458"/>
        <end position="1507"/>
    </location>
</feature>
<accession>A0A8S1RDF6</accession>
<evidence type="ECO:0000313" key="4">
    <source>
        <dbReference type="EMBL" id="CAD8125030.1"/>
    </source>
</evidence>
<dbReference type="EMBL" id="CAJJDN010000155">
    <property type="protein sequence ID" value="CAD8125030.1"/>
    <property type="molecule type" value="Genomic_DNA"/>
</dbReference>
<organism evidence="4 5">
    <name type="scientific">Paramecium sonneborni</name>
    <dbReference type="NCBI Taxonomy" id="65129"/>
    <lineage>
        <taxon>Eukaryota</taxon>
        <taxon>Sar</taxon>
        <taxon>Alveolata</taxon>
        <taxon>Ciliophora</taxon>
        <taxon>Intramacronucleata</taxon>
        <taxon>Oligohymenophorea</taxon>
        <taxon>Peniculida</taxon>
        <taxon>Parameciidae</taxon>
        <taxon>Paramecium</taxon>
    </lineage>
</organism>
<sequence>MNKQFIIFALLLTLATSQTYSIASCTCAQLLSEADCLKNTQLGCSWDSTKKACAVSTTPVTPTVSYAAYCDTFAEADCPKAKPCTDCGNYAACAWVNQSCTFFTGCTAFAKTLDSDCQAISNRCITDGTHCVEIDACNTYKKQLPCVKNAAGSLCYWDTTNNTCVDANTCERLPTTFVTDKECRDQILTCTTKTGGGCVDSGNNCSDQTLEIQCVWNKLRSMACHWDGAACKDKICDNAPVTLTTDETCKTFRTDGTCTTKANGGCVTRTTCAAATIQAACVKNSTGGDCYWTGTACVDKTCTNAPTTMTTNTACGGFVTGCITKSGGGCVTNGACSAANIQAACARNAFGVECIWDTTCKEKTCQNAPTTNNTHELCTSYLSDCTVKIGGGCQPRTCANAPTTITTNDACEAYLPGRNCITKNGGGCVTNTTCSNITSPAACIRNALGATCFYDEASSSCKDKICTNAPSSNITHDLCVAFLSTCTVNSTNSGCVEKTCENTLEQAVCDKDLNNKVCIWKGKCYKKECVLASSTTATHADCQIYDSSCTLSNTGSGCVPLPLKCEAITIESACNIRLLVTNGVKSYPPCGWNGSQCIDKACSTAPRTSSTTTECDNYKSGCVANNPVNGSISGCQELPTTCAARRSIENCEISRNSFPTCLWNTNTSTCVEKSCATASQAGTTGVLTTGQFTFSGCTNYLPSCISNNNNDGCIAKPSSCSGLVSQNCRNGSKTNGDCYWTGSSCVDKTCTNIALTTHSDCQGVLTSCTVNNGRTGCQNLAATCASYGSVENCKFTSAQKTCIWTGTACRNATCSDADTSLLTNAECQAYQTPSETCTVSSITRRQKCVVQFENCSDYESELSCHRTLGSDYDDCVWKPSYGSCISMSTIGQNSCEFFTGTKTQCEEIKLGCTNTVNALATSNCIASCSLLNGLTEPNNTHQICQRISNSCTINRGRTACITLSATCNYSTSDECLIKVGGGKCFWNGSTCADFTPANCASFTGLSGATHSTCQQYHTSCTINRAGNACQESQANCSAYNEEAKCSTNTSGTRCGWNGSACANFDATHCATITGLINATHLECKDIHTSCTTNKARNGCQQSQTSCSGYTEEAKCSSAANGQKCFWNSTPACVDFAAANCATITGLINAHSSDCTYYTINCTINKAKDACQESRVTCAEYDSDAKCSIDRQGGYCFWDAGGSACGDFAAANCPTITGLINATHSHCKVYNADCIANQAGTACESFQGCSNRTGQNLTWDICQQYHTSCSVNRSRTACVSKQSTCSGYTTMSECYKSSEALCTANSSDNSCSNITPITTCNQLYLGSGNYSDEKCNEFISGCIALGTTGCQSKTCANKTAPFSHTDCYEWLDTCTANSVTSPTACVTMQDTCAEYSTQATCVWALEGECVFRGTSCVRKTCDTAPVSSSYDTHQECIGYLSECTFAIIETQGGCQARAACSTYQSSEQCKFNSSNSRCFWNPTRMTCVDFSCGNIEATSSYDNHAKCAAVDSTCTVRATNGSAAQGCMARGACSSYQIEDQCRTNASGGVCVWNTNSAQAVCQDKSCTTAPTSTATHNDCNEYFSTATIKCTVVATADANSGVLSLGGCQQTAACNTYVHEEQCKYNANREACGWNGSQCADKSCATAPATDLYDDNDECRAYFNNKCTVTAAESGLGCVDIPDTCETMIEKQCFSDKSGRLCYWNGTGCVTRSCENAPEETSTPEQCHDHLAGCTLDSVKCKTKICEDFAFATDALCKQALNTCTTNGTNCVTRGSCFQAQSQAGCVTSATNQQCEWMPAVGNNQAYCTLKTCNTAPVALTTEAACAAYFTNCTTKNGGGCVTKSTCSAVTIDAACTTALNGTVCAWDSAQNKCRDKDCQDFSGTTHAACQGQRPGCTAGANGKCARVQNCEQTTIRSACIEGTNGPCLWINDFIHPDGSRGACFRYTNCRSLSWNSDIQCKWISNQCTTNGSNCIGITLCSETNTVGGCVTGYDGACIQSVPALNSSDPKVCKPYTSCADAFYTTHQDCQFASNKCTTNGTTSCIALGACSSYTSLAGCYINDKGPVYSSGAITSTGICIWDATANNCRDQSCTDLTGTTHATCSSQLSTCTSDGTTCLLKGTCSSYTTQTACTAAVGSDGVCYWELASATNNNTAKCRLLTCADIQNGTATNVCSVALSSCVSNGTVCISKANCSTYTTKTACNSGGLDGICVFTQSTATGAAVGTGTCQLMTACTTANNDQVACQTARDRCSWTSASGTGATAVPSKCATHTCATNQAANGACTRFLNWDKKTQQICTLVSGACTATDPSTLSSNDCFLVSGYTYTWNASTSKCGVCTAVVIQPNNTNNTNNNNTNNQTTTDSGYILGLSTVILGYLIF</sequence>
<dbReference type="Proteomes" id="UP000692954">
    <property type="component" value="Unassembled WGS sequence"/>
</dbReference>
<feature type="domain" description="PSI" evidence="3">
    <location>
        <begin position="2124"/>
        <end position="2177"/>
    </location>
</feature>
<feature type="domain" description="PSI" evidence="3">
    <location>
        <begin position="335"/>
        <end position="386"/>
    </location>
</feature>
<dbReference type="Pfam" id="PF01508">
    <property type="entry name" value="Paramecium_SA"/>
    <property type="match status" value="27"/>
</dbReference>
<name>A0A8S1RDF6_9CILI</name>
<dbReference type="InterPro" id="IPR016201">
    <property type="entry name" value="PSI"/>
</dbReference>
<proteinExistence type="predicted"/>
<keyword evidence="5" id="KW-1185">Reference proteome</keyword>
<dbReference type="PROSITE" id="PS51257">
    <property type="entry name" value="PROKAR_LIPOPROTEIN"/>
    <property type="match status" value="1"/>
</dbReference>
<gene>
    <name evidence="4" type="ORF">PSON_ATCC_30995.1.T1550108</name>
</gene>
<feature type="domain" description="PSI" evidence="3">
    <location>
        <begin position="1035"/>
        <end position="1084"/>
    </location>
</feature>
<evidence type="ECO:0000313" key="5">
    <source>
        <dbReference type="Proteomes" id="UP000692954"/>
    </source>
</evidence>
<reference evidence="4" key="1">
    <citation type="submission" date="2021-01" db="EMBL/GenBank/DDBJ databases">
        <authorList>
            <consortium name="Genoscope - CEA"/>
            <person name="William W."/>
        </authorList>
    </citation>
    <scope>NUCLEOTIDE SEQUENCE</scope>
</reference>
<feature type="domain" description="PSI" evidence="3">
    <location>
        <begin position="1846"/>
        <end position="1898"/>
    </location>
</feature>
<keyword evidence="1" id="KW-0325">Glycoprotein</keyword>